<dbReference type="RefSeq" id="WP_011254925.1">
    <property type="nucleotide sequence ID" value="NC_006824.1"/>
</dbReference>
<dbReference type="Gene3D" id="2.50.20.10">
    <property type="entry name" value="Lipoprotein localisation LolA/LolB/LppX"/>
    <property type="match status" value="1"/>
</dbReference>
<dbReference type="eggNOG" id="COG2834">
    <property type="taxonomic scope" value="Bacteria"/>
</dbReference>
<dbReference type="KEGG" id="eba:p2A405"/>
<accession>Q5NW44</accession>
<evidence type="ECO:0000313" key="2">
    <source>
        <dbReference type="EMBL" id="CAI10720.1"/>
    </source>
</evidence>
<dbReference type="Pfam" id="PF07044">
    <property type="entry name" value="DUF1329"/>
    <property type="match status" value="1"/>
</dbReference>
<feature type="signal peptide" evidence="1">
    <location>
        <begin position="1"/>
        <end position="26"/>
    </location>
</feature>
<dbReference type="InterPro" id="IPR010752">
    <property type="entry name" value="DUF1329"/>
</dbReference>
<evidence type="ECO:0000256" key="1">
    <source>
        <dbReference type="SAM" id="SignalP"/>
    </source>
</evidence>
<keyword evidence="1" id="KW-0732">Signal</keyword>
<dbReference type="HOGENOM" id="CLU_631135_0_0_4"/>
<keyword evidence="3" id="KW-1185">Reference proteome</keyword>
<geneLocation type="plasmid" evidence="3">
    <name>pAzo2</name>
</geneLocation>
<evidence type="ECO:0000313" key="3">
    <source>
        <dbReference type="Proteomes" id="UP000006552"/>
    </source>
</evidence>
<dbReference type="EMBL" id="CR555308">
    <property type="protein sequence ID" value="CAI10720.1"/>
    <property type="molecule type" value="Genomic_DNA"/>
</dbReference>
<dbReference type="Proteomes" id="UP000006552">
    <property type="component" value="Plasmid 2"/>
</dbReference>
<dbReference type="CDD" id="cd16329">
    <property type="entry name" value="LolA_like"/>
    <property type="match status" value="1"/>
</dbReference>
<gene>
    <name evidence="2" type="ORF">p2A405</name>
</gene>
<dbReference type="AlphaFoldDB" id="Q5NW44"/>
<protein>
    <recommendedName>
        <fullName evidence="4">DUF1329 domain-containing protein</fullName>
    </recommendedName>
</protein>
<name>Q5NW44_AROAE</name>
<proteinExistence type="predicted"/>
<dbReference type="OrthoDB" id="6751304at2"/>
<sequence length="417" mass="47418">MQTIALRRVVAPLAASLFALGTPAFAAELAEGTVISKENIDRVMNDTFMGHKVSDLLTERMQWFVRTYDKKYPLTKAPEPQLDPKYVEATKKYSSQVKLDPQTREVTGYAAGMPFPNIDPSDPLAGDKVIWNFYLGAPSGGDVYNTTYFLTANKNGFEASQKWTFQRIWAKNRLWGEAPFPNEPTVFTKTILVGLQPQDVRGVGTFTVQYEEANKLDDLWAYIKSARRVRRLSGNSWMDNVGGFDFLNDDTSLWNSRPSRYQSTKLIGKRWILAATDFEPERVKGKEGTGEEWANLNFKDAPYLMSTQKVTPREVWVVEGTPPDGHPYGKKVAYVDTKVPAVYHTEVYDKNGDFWRMMDHHFNQRVGAKSGIKYYYALGGEMLDFKAMHGTFWTAESKVDVGLNPIQHTVEKLERLQ</sequence>
<keyword evidence="2" id="KW-0614">Plasmid</keyword>
<feature type="chain" id="PRO_5004261040" description="DUF1329 domain-containing protein" evidence="1">
    <location>
        <begin position="27"/>
        <end position="417"/>
    </location>
</feature>
<organism evidence="2 3">
    <name type="scientific">Aromatoleum aromaticum (strain DSM 19018 / LMG 30748 / EbN1)</name>
    <name type="common">Azoarcus sp. (strain EbN1)</name>
    <dbReference type="NCBI Taxonomy" id="76114"/>
    <lineage>
        <taxon>Bacteria</taxon>
        <taxon>Pseudomonadati</taxon>
        <taxon>Pseudomonadota</taxon>
        <taxon>Betaproteobacteria</taxon>
        <taxon>Rhodocyclales</taxon>
        <taxon>Rhodocyclaceae</taxon>
        <taxon>Aromatoleum</taxon>
    </lineage>
</organism>
<evidence type="ECO:0008006" key="4">
    <source>
        <dbReference type="Google" id="ProtNLM"/>
    </source>
</evidence>
<reference evidence="2 3" key="1">
    <citation type="journal article" date="2005" name="Arch. Microbiol.">
        <title>The genome sequence of an anaerobic aromatic-degrading denitrifying bacterium, strain EbN1.</title>
        <authorList>
            <person name="Rabus R."/>
            <person name="Kube M."/>
            <person name="Heider J."/>
            <person name="Beck A."/>
            <person name="Heitmann K."/>
            <person name="Widdel F."/>
            <person name="Reinhardt R."/>
        </authorList>
    </citation>
    <scope>NUCLEOTIDE SEQUENCE [LARGE SCALE GENOMIC DNA]</scope>
    <source>
        <strain evidence="2 3">EbN1</strain>
        <plasmid evidence="3">Plasmid pAzo2</plasmid>
    </source>
</reference>